<proteinExistence type="inferred from homology"/>
<feature type="compositionally biased region" description="Gly residues" evidence="4">
    <location>
        <begin position="349"/>
        <end position="363"/>
    </location>
</feature>
<feature type="region of interest" description="Disordered" evidence="4">
    <location>
        <begin position="336"/>
        <end position="367"/>
    </location>
</feature>
<keyword evidence="1" id="KW-0147">Chitin-binding</keyword>
<keyword evidence="7" id="KW-1185">Reference proteome</keyword>
<gene>
    <name evidence="6" type="ORF">B0H66DRAFT_481824</name>
</gene>
<dbReference type="GO" id="GO:0008061">
    <property type="term" value="F:chitin binding"/>
    <property type="evidence" value="ECO:0007669"/>
    <property type="project" value="UniProtKB-KW"/>
</dbReference>
<dbReference type="Pfam" id="PF01476">
    <property type="entry name" value="LysM"/>
    <property type="match status" value="2"/>
</dbReference>
<keyword evidence="2" id="KW-0843">Virulence</keyword>
<reference evidence="6" key="2">
    <citation type="submission" date="2023-06" db="EMBL/GenBank/DDBJ databases">
        <authorList>
            <consortium name="Lawrence Berkeley National Laboratory"/>
            <person name="Haridas S."/>
            <person name="Hensen N."/>
            <person name="Bonometti L."/>
            <person name="Westerberg I."/>
            <person name="Brannstrom I.O."/>
            <person name="Guillou S."/>
            <person name="Cros-Aarteil S."/>
            <person name="Calhoun S."/>
            <person name="Kuo A."/>
            <person name="Mondo S."/>
            <person name="Pangilinan J."/>
            <person name="Riley R."/>
            <person name="Labutti K."/>
            <person name="Andreopoulos B."/>
            <person name="Lipzen A."/>
            <person name="Chen C."/>
            <person name="Yanf M."/>
            <person name="Daum C."/>
            <person name="Ng V."/>
            <person name="Clum A."/>
            <person name="Steindorff A."/>
            <person name="Ohm R."/>
            <person name="Martin F."/>
            <person name="Silar P."/>
            <person name="Natvig D."/>
            <person name="Lalanne C."/>
            <person name="Gautier V."/>
            <person name="Ament-Velasquez S.L."/>
            <person name="Kruys A."/>
            <person name="Hutchinson M.I."/>
            <person name="Powell A.J."/>
            <person name="Barry K."/>
            <person name="Miller A.N."/>
            <person name="Grigoriev I.V."/>
            <person name="Debuchy R."/>
            <person name="Gladieux P."/>
            <person name="Thoren M.H."/>
            <person name="Johannesson H."/>
        </authorList>
    </citation>
    <scope>NUCLEOTIDE SEQUENCE</scope>
    <source>
        <strain evidence="6">CBS 118394</strain>
    </source>
</reference>
<evidence type="ECO:0000256" key="3">
    <source>
        <dbReference type="ARBA" id="ARBA00044955"/>
    </source>
</evidence>
<dbReference type="EMBL" id="JAUEDM010000006">
    <property type="protein sequence ID" value="KAK3315446.1"/>
    <property type="molecule type" value="Genomic_DNA"/>
</dbReference>
<evidence type="ECO:0000313" key="7">
    <source>
        <dbReference type="Proteomes" id="UP001283341"/>
    </source>
</evidence>
<evidence type="ECO:0000259" key="5">
    <source>
        <dbReference type="PROSITE" id="PS51782"/>
    </source>
</evidence>
<feature type="region of interest" description="Disordered" evidence="4">
    <location>
        <begin position="440"/>
        <end position="506"/>
    </location>
</feature>
<dbReference type="PROSITE" id="PS51782">
    <property type="entry name" value="LYSM"/>
    <property type="match status" value="3"/>
</dbReference>
<evidence type="ECO:0000256" key="4">
    <source>
        <dbReference type="SAM" id="MobiDB-lite"/>
    </source>
</evidence>
<name>A0AAE0HZ21_9PEZI</name>
<feature type="domain" description="LysM" evidence="5">
    <location>
        <begin position="224"/>
        <end position="270"/>
    </location>
</feature>
<accession>A0AAE0HZ21</accession>
<evidence type="ECO:0000256" key="2">
    <source>
        <dbReference type="ARBA" id="ARBA00023026"/>
    </source>
</evidence>
<dbReference type="InterPro" id="IPR036779">
    <property type="entry name" value="LysM_dom_sf"/>
</dbReference>
<dbReference type="InterPro" id="IPR052210">
    <property type="entry name" value="LysM1-like"/>
</dbReference>
<feature type="domain" description="LysM" evidence="5">
    <location>
        <begin position="388"/>
        <end position="436"/>
    </location>
</feature>
<dbReference type="AlphaFoldDB" id="A0AAE0HZ21"/>
<reference evidence="6" key="1">
    <citation type="journal article" date="2023" name="Mol. Phylogenet. Evol.">
        <title>Genome-scale phylogeny and comparative genomics of the fungal order Sordariales.</title>
        <authorList>
            <person name="Hensen N."/>
            <person name="Bonometti L."/>
            <person name="Westerberg I."/>
            <person name="Brannstrom I.O."/>
            <person name="Guillou S."/>
            <person name="Cros-Aarteil S."/>
            <person name="Calhoun S."/>
            <person name="Haridas S."/>
            <person name="Kuo A."/>
            <person name="Mondo S."/>
            <person name="Pangilinan J."/>
            <person name="Riley R."/>
            <person name="LaButti K."/>
            <person name="Andreopoulos B."/>
            <person name="Lipzen A."/>
            <person name="Chen C."/>
            <person name="Yan M."/>
            <person name="Daum C."/>
            <person name="Ng V."/>
            <person name="Clum A."/>
            <person name="Steindorff A."/>
            <person name="Ohm R.A."/>
            <person name="Martin F."/>
            <person name="Silar P."/>
            <person name="Natvig D.O."/>
            <person name="Lalanne C."/>
            <person name="Gautier V."/>
            <person name="Ament-Velasquez S.L."/>
            <person name="Kruys A."/>
            <person name="Hutchinson M.I."/>
            <person name="Powell A.J."/>
            <person name="Barry K."/>
            <person name="Miller A.N."/>
            <person name="Grigoriev I.V."/>
            <person name="Debuchy R."/>
            <person name="Gladieux P."/>
            <person name="Hiltunen Thoren M."/>
            <person name="Johannesson H."/>
        </authorList>
    </citation>
    <scope>NUCLEOTIDE SEQUENCE</scope>
    <source>
        <strain evidence="6">CBS 118394</strain>
    </source>
</reference>
<organism evidence="6 7">
    <name type="scientific">Apodospora peruviana</name>
    <dbReference type="NCBI Taxonomy" id="516989"/>
    <lineage>
        <taxon>Eukaryota</taxon>
        <taxon>Fungi</taxon>
        <taxon>Dikarya</taxon>
        <taxon>Ascomycota</taxon>
        <taxon>Pezizomycotina</taxon>
        <taxon>Sordariomycetes</taxon>
        <taxon>Sordariomycetidae</taxon>
        <taxon>Sordariales</taxon>
        <taxon>Lasiosphaeriaceae</taxon>
        <taxon>Apodospora</taxon>
    </lineage>
</organism>
<comment type="similarity">
    <text evidence="3">Belongs to the secreted LysM effector family.</text>
</comment>
<protein>
    <recommendedName>
        <fullName evidence="5">LysM domain-containing protein</fullName>
    </recommendedName>
</protein>
<evidence type="ECO:0000313" key="6">
    <source>
        <dbReference type="EMBL" id="KAK3315446.1"/>
    </source>
</evidence>
<dbReference type="PANTHER" id="PTHR34997">
    <property type="entry name" value="AM15"/>
    <property type="match status" value="1"/>
</dbReference>
<feature type="compositionally biased region" description="Low complexity" evidence="4">
    <location>
        <begin position="449"/>
        <end position="506"/>
    </location>
</feature>
<dbReference type="PANTHER" id="PTHR34997:SF16">
    <property type="entry name" value="LYSM DOMAIN-CONTAINING PROTEIN"/>
    <property type="match status" value="1"/>
</dbReference>
<evidence type="ECO:0000256" key="1">
    <source>
        <dbReference type="ARBA" id="ARBA00022669"/>
    </source>
</evidence>
<sequence>MPALLLAGGDSHPSYEGFKFEKRADTPQSSFAVYQPLSLDGLTALGDVCVKALYANITCSEFVRTFMKPGYRGSPGDKEFTDSICTAECQASLKNWFDSVSSACAGKTLHDGVPQRLGGYLYEGWNETCVRDPKTKEYCNDIIDGFAVVSNITQMPRDQLCSTCYVRRLAMMQASSYSVYNEDYKRELEYVYAQCGGKGPTDMPPSPNVVQQPPPTQAYCATGTRYRTTQGDTCDSIASGANLSAAALYMSNQDLVRDCRSVTAGTSLCLPLPCAIYRVNTGDSCISIESSLGLAVGSLQSYNAWINSDCSNLQPATDFYGKTICASPQGGVFTGTPANTGAQSTPTGGQDGGPGSGKGGGNDGYYRNPVAPPAGVAVAKGTTRNCGKWHVVVSGDDCGTISINEGIEFNLFVQVNPSLSAEGCSALLKPNTAVCVGPTPEWVSGSDPVTGTTNGASSTSTSSSKKSSRSSNSTSSTTGSKLGTTKTGTSSSVKSATSSSSSSRRS</sequence>
<feature type="domain" description="LysM" evidence="5">
    <location>
        <begin position="275"/>
        <end position="321"/>
    </location>
</feature>
<dbReference type="SMART" id="SM00257">
    <property type="entry name" value="LysM"/>
    <property type="match status" value="3"/>
</dbReference>
<comment type="caution">
    <text evidence="6">The sequence shown here is derived from an EMBL/GenBank/DDBJ whole genome shotgun (WGS) entry which is preliminary data.</text>
</comment>
<dbReference type="Proteomes" id="UP001283341">
    <property type="component" value="Unassembled WGS sequence"/>
</dbReference>
<dbReference type="Gene3D" id="3.10.350.10">
    <property type="entry name" value="LysM domain"/>
    <property type="match status" value="3"/>
</dbReference>
<dbReference type="InterPro" id="IPR018392">
    <property type="entry name" value="LysM"/>
</dbReference>